<keyword evidence="3" id="KW-1185">Reference proteome</keyword>
<dbReference type="AlphaFoldDB" id="A0A136Q508"/>
<evidence type="ECO:0000313" key="2">
    <source>
        <dbReference type="EMBL" id="KXK65768.1"/>
    </source>
</evidence>
<name>A0A136Q508_9FIRM</name>
<dbReference type="InterPro" id="IPR038555">
    <property type="entry name" value="Zincin_1_sf"/>
</dbReference>
<proteinExistence type="predicted"/>
<reference evidence="2 3" key="1">
    <citation type="submission" date="2016-02" db="EMBL/GenBank/DDBJ databases">
        <authorList>
            <person name="Wen L."/>
            <person name="He K."/>
            <person name="Yang H."/>
        </authorList>
    </citation>
    <scope>NUCLEOTIDE SEQUENCE [LARGE SCALE GENOMIC DNA]</scope>
    <source>
        <strain evidence="2 3">DSM 22607</strain>
    </source>
</reference>
<gene>
    <name evidence="2" type="ORF">HMPREF3293_01372</name>
</gene>
<comment type="caution">
    <text evidence="2">The sequence shown here is derived from an EMBL/GenBank/DDBJ whole genome shotgun (WGS) entry which is preliminary data.</text>
</comment>
<dbReference type="Proteomes" id="UP000070366">
    <property type="component" value="Unassembled WGS sequence"/>
</dbReference>
<dbReference type="SUPFAM" id="SSF55486">
    <property type="entry name" value="Metalloproteases ('zincins'), catalytic domain"/>
    <property type="match status" value="1"/>
</dbReference>
<evidence type="ECO:0008006" key="4">
    <source>
        <dbReference type="Google" id="ProtNLM"/>
    </source>
</evidence>
<protein>
    <recommendedName>
        <fullName evidence="4">Zinicin-like metallopeptidase</fullName>
    </recommendedName>
</protein>
<dbReference type="STRING" id="626937.HMPREF3293_01372"/>
<organism evidence="2 3">
    <name type="scientific">Christensenella minuta</name>
    <dbReference type="NCBI Taxonomy" id="626937"/>
    <lineage>
        <taxon>Bacteria</taxon>
        <taxon>Bacillati</taxon>
        <taxon>Bacillota</taxon>
        <taxon>Clostridia</taxon>
        <taxon>Christensenellales</taxon>
        <taxon>Christensenellaceae</taxon>
        <taxon>Christensenella</taxon>
    </lineage>
</organism>
<evidence type="ECO:0000256" key="1">
    <source>
        <dbReference type="SAM" id="MobiDB-lite"/>
    </source>
</evidence>
<dbReference type="EMBL" id="LSZW01000056">
    <property type="protein sequence ID" value="KXK65768.1"/>
    <property type="molecule type" value="Genomic_DNA"/>
</dbReference>
<feature type="region of interest" description="Disordered" evidence="1">
    <location>
        <begin position="1"/>
        <end position="37"/>
    </location>
</feature>
<sequence length="161" mass="18280">MWSYNKIMDQNDMVPSGKMPDPVDQKNEPAAPEAGKGPVTLDEMEQMLDELAEELPEAFFYGLNGGVVLLSQTERHPRGQGGLYTLGCYFSGGEMGRYIAIYYGSFLRVFPGASREKIRRELRKTLRHEFRHHVESLCGENGLEVEDEVFLQNYLRSRGGK</sequence>
<dbReference type="Gene3D" id="3.30.2010.20">
    <property type="match status" value="1"/>
</dbReference>
<dbReference type="PATRIC" id="fig|626937.4.peg.1354"/>
<evidence type="ECO:0000313" key="3">
    <source>
        <dbReference type="Proteomes" id="UP000070366"/>
    </source>
</evidence>
<dbReference type="CDD" id="cd12953">
    <property type="entry name" value="MMP_TTHA0227"/>
    <property type="match status" value="1"/>
</dbReference>
<accession>A0A136Q508</accession>